<organism evidence="4 5">
    <name type="scientific">Streptomyces violaceusniger</name>
    <dbReference type="NCBI Taxonomy" id="68280"/>
    <lineage>
        <taxon>Bacteria</taxon>
        <taxon>Bacillati</taxon>
        <taxon>Actinomycetota</taxon>
        <taxon>Actinomycetes</taxon>
        <taxon>Kitasatosporales</taxon>
        <taxon>Streptomycetaceae</taxon>
        <taxon>Streptomyces</taxon>
        <taxon>Streptomyces violaceusniger group</taxon>
    </lineage>
</organism>
<feature type="domain" description="Tyr recombinase" evidence="3">
    <location>
        <begin position="84"/>
        <end position="215"/>
    </location>
</feature>
<sequence>MPGRLDAPFVHHDLIPALGPIRLDELAYEHTHHFVQAQLTAGRGRPTIWHILATLSSAIGDAVRQHRLPVNVVRPTVLPRPASAERTIWTPTQAIRFLRHCHTADPDFADLIEFLIGTGLRKGEALGLHWDDVHLGSRTGYLRWTLSAIDNNKLALTVPKTRKSSDSYRAALRLWSRPSNAPTSMERPRPATAPIRVRPGEIRVRPRPSTGRCLE</sequence>
<dbReference type="InterPro" id="IPR011010">
    <property type="entry name" value="DNA_brk_join_enz"/>
</dbReference>
<dbReference type="AlphaFoldDB" id="A0A0X3VM56"/>
<evidence type="ECO:0000256" key="2">
    <source>
        <dbReference type="ARBA" id="ARBA00023172"/>
    </source>
</evidence>
<comment type="caution">
    <text evidence="4">The sequence shown here is derived from an EMBL/GenBank/DDBJ whole genome shotgun (WGS) entry which is preliminary data.</text>
</comment>
<keyword evidence="1" id="KW-0238">DNA-binding</keyword>
<protein>
    <recommendedName>
        <fullName evidence="3">Tyr recombinase domain-containing protein</fullName>
    </recommendedName>
</protein>
<dbReference type="InterPro" id="IPR013762">
    <property type="entry name" value="Integrase-like_cat_sf"/>
</dbReference>
<dbReference type="Gene3D" id="1.10.443.10">
    <property type="entry name" value="Intergrase catalytic core"/>
    <property type="match status" value="1"/>
</dbReference>
<dbReference type="GO" id="GO:0003677">
    <property type="term" value="F:DNA binding"/>
    <property type="evidence" value="ECO:0007669"/>
    <property type="project" value="UniProtKB-KW"/>
</dbReference>
<dbReference type="SUPFAM" id="SSF56349">
    <property type="entry name" value="DNA breaking-rejoining enzymes"/>
    <property type="match status" value="1"/>
</dbReference>
<dbReference type="PROSITE" id="PS51898">
    <property type="entry name" value="TYR_RECOMBINASE"/>
    <property type="match status" value="1"/>
</dbReference>
<evidence type="ECO:0000313" key="4">
    <source>
        <dbReference type="EMBL" id="KUL45720.1"/>
    </source>
</evidence>
<dbReference type="InterPro" id="IPR010998">
    <property type="entry name" value="Integrase_recombinase_N"/>
</dbReference>
<dbReference type="GO" id="GO:0015074">
    <property type="term" value="P:DNA integration"/>
    <property type="evidence" value="ECO:0007669"/>
    <property type="project" value="InterPro"/>
</dbReference>
<gene>
    <name evidence="4" type="ORF">ADL28_36555</name>
</gene>
<name>A0A0X3VM56_STRVO</name>
<evidence type="ECO:0000256" key="1">
    <source>
        <dbReference type="ARBA" id="ARBA00023125"/>
    </source>
</evidence>
<accession>A0A0X3VM56</accession>
<dbReference type="EMBL" id="LLZJ01000399">
    <property type="protein sequence ID" value="KUL45720.1"/>
    <property type="molecule type" value="Genomic_DNA"/>
</dbReference>
<evidence type="ECO:0000313" key="5">
    <source>
        <dbReference type="Proteomes" id="UP000053413"/>
    </source>
</evidence>
<dbReference type="Proteomes" id="UP000053413">
    <property type="component" value="Unassembled WGS sequence"/>
</dbReference>
<keyword evidence="2" id="KW-0233">DNA recombination</keyword>
<reference evidence="5" key="1">
    <citation type="submission" date="2015-10" db="EMBL/GenBank/DDBJ databases">
        <authorList>
            <person name="Ju K.-S."/>
            <person name="Doroghazi J.R."/>
            <person name="Metcalf W.W."/>
        </authorList>
    </citation>
    <scope>NUCLEOTIDE SEQUENCE [LARGE SCALE GENOMIC DNA]</scope>
    <source>
        <strain evidence="5">NRRL F-8817</strain>
    </source>
</reference>
<evidence type="ECO:0000259" key="3">
    <source>
        <dbReference type="PROSITE" id="PS51898"/>
    </source>
</evidence>
<dbReference type="Gene3D" id="1.10.150.130">
    <property type="match status" value="1"/>
</dbReference>
<proteinExistence type="predicted"/>
<dbReference type="GO" id="GO:0006310">
    <property type="term" value="P:DNA recombination"/>
    <property type="evidence" value="ECO:0007669"/>
    <property type="project" value="UniProtKB-KW"/>
</dbReference>
<dbReference type="InterPro" id="IPR002104">
    <property type="entry name" value="Integrase_catalytic"/>
</dbReference>